<comment type="caution">
    <text evidence="1">The sequence shown here is derived from an EMBL/GenBank/DDBJ whole genome shotgun (WGS) entry which is preliminary data.</text>
</comment>
<dbReference type="EMBL" id="JABWUV010000003">
    <property type="protein sequence ID" value="KAF6369101.1"/>
    <property type="molecule type" value="Genomic_DNA"/>
</dbReference>
<evidence type="ECO:0000313" key="1">
    <source>
        <dbReference type="EMBL" id="KAF6369101.1"/>
    </source>
</evidence>
<dbReference type="AlphaFoldDB" id="A0A7J7Z4H7"/>
<proteinExistence type="predicted"/>
<name>A0A7J7Z4H7_MYOMY</name>
<organism evidence="1 2">
    <name type="scientific">Myotis myotis</name>
    <name type="common">Greater mouse-eared bat</name>
    <name type="synonym">Vespertilio myotis</name>
    <dbReference type="NCBI Taxonomy" id="51298"/>
    <lineage>
        <taxon>Eukaryota</taxon>
        <taxon>Metazoa</taxon>
        <taxon>Chordata</taxon>
        <taxon>Craniata</taxon>
        <taxon>Vertebrata</taxon>
        <taxon>Euteleostomi</taxon>
        <taxon>Mammalia</taxon>
        <taxon>Eutheria</taxon>
        <taxon>Laurasiatheria</taxon>
        <taxon>Chiroptera</taxon>
        <taxon>Yangochiroptera</taxon>
        <taxon>Vespertilionidae</taxon>
        <taxon>Myotis</taxon>
    </lineage>
</organism>
<dbReference type="Proteomes" id="UP000527355">
    <property type="component" value="Unassembled WGS sequence"/>
</dbReference>
<keyword evidence="2" id="KW-1185">Reference proteome</keyword>
<gene>
    <name evidence="1" type="ORF">mMyoMyo1_010506</name>
</gene>
<evidence type="ECO:0000313" key="2">
    <source>
        <dbReference type="Proteomes" id="UP000527355"/>
    </source>
</evidence>
<reference evidence="1 2" key="1">
    <citation type="journal article" date="2020" name="Nature">
        <title>Six reference-quality genomes reveal evolution of bat adaptations.</title>
        <authorList>
            <person name="Jebb D."/>
            <person name="Huang Z."/>
            <person name="Pippel M."/>
            <person name="Hughes G.M."/>
            <person name="Lavrichenko K."/>
            <person name="Devanna P."/>
            <person name="Winkler S."/>
            <person name="Jermiin L.S."/>
            <person name="Skirmuntt E.C."/>
            <person name="Katzourakis A."/>
            <person name="Burkitt-Gray L."/>
            <person name="Ray D.A."/>
            <person name="Sullivan K.A.M."/>
            <person name="Roscito J.G."/>
            <person name="Kirilenko B.M."/>
            <person name="Davalos L.M."/>
            <person name="Corthals A.P."/>
            <person name="Power M.L."/>
            <person name="Jones G."/>
            <person name="Ransome R.D."/>
            <person name="Dechmann D.K.N."/>
            <person name="Locatelli A.G."/>
            <person name="Puechmaille S.J."/>
            <person name="Fedrigo O."/>
            <person name="Jarvis E.D."/>
            <person name="Hiller M."/>
            <person name="Vernes S.C."/>
            <person name="Myers E.W."/>
            <person name="Teeling E.C."/>
        </authorList>
    </citation>
    <scope>NUCLEOTIDE SEQUENCE [LARGE SCALE GENOMIC DNA]</scope>
    <source>
        <strain evidence="1">MMyoMyo1</strain>
        <tissue evidence="1">Flight muscle</tissue>
    </source>
</reference>
<protein>
    <submittedName>
        <fullName evidence="1">Uncharacterized protein</fullName>
    </submittedName>
</protein>
<sequence>MQDAASFRQQMRHSVWARTQQGLIGAQGWGWAGRPVASSEHIFLKWPIFINFKVIYFHDDGKNYKKTNKSSSKEAGRPCTRAPTGAHVTGLLPSAHFLVDPIQGLIPKRLESSCQVLCQLWKHSNKHMGHGPCSFFFFF</sequence>
<accession>A0A7J7Z4H7</accession>